<dbReference type="AlphaFoldDB" id="W9YEW1"/>
<keyword evidence="7" id="KW-1185">Reference proteome</keyword>
<dbReference type="Proteomes" id="UP000019484">
    <property type="component" value="Unassembled WGS sequence"/>
</dbReference>
<sequence>MISNRHELLSCEIIDIEQRFPSGVISIIGQGTSCFVGLVDHQTVLKYPLFPDNRFRIEVEQKSLEHVGPHPRVVESAGLTEDGLLLRYAQNGTLHNYISQQSKLSTTQLLRFCIQIAEGLMHLHSRSVYYGALRPGNILLDENLDIKLADIQGVLISNGKVVLDGLARESSMYYMPRDGDRMDTTTDLFAFGSTVHFIMTGQEVFPDLVPTAYGDDEEYENEIYRRFTDKELPDVSHPCATVTQRCWRGMYDSAEQLLMDLEALIKRLDAGTSVSVM</sequence>
<comment type="caution">
    <text evidence="6">The sequence shown here is derived from an EMBL/GenBank/DDBJ whole genome shotgun (WGS) entry which is preliminary data.</text>
</comment>
<keyword evidence="2" id="KW-0547">Nucleotide-binding</keyword>
<dbReference type="InterPro" id="IPR000719">
    <property type="entry name" value="Prot_kinase_dom"/>
</dbReference>
<evidence type="ECO:0000313" key="7">
    <source>
        <dbReference type="Proteomes" id="UP000019484"/>
    </source>
</evidence>
<dbReference type="GO" id="GO:0005524">
    <property type="term" value="F:ATP binding"/>
    <property type="evidence" value="ECO:0007669"/>
    <property type="project" value="UniProtKB-KW"/>
</dbReference>
<dbReference type="Gene3D" id="1.10.510.10">
    <property type="entry name" value="Transferase(Phosphotransferase) domain 1"/>
    <property type="match status" value="1"/>
</dbReference>
<dbReference type="STRING" id="1182541.W9YEW1"/>
<dbReference type="EMBL" id="AMWN01000004">
    <property type="protein sequence ID" value="EXJ88215.1"/>
    <property type="molecule type" value="Genomic_DNA"/>
</dbReference>
<keyword evidence="6" id="KW-0723">Serine/threonine-protein kinase</keyword>
<protein>
    <submittedName>
        <fullName evidence="6">Serine/threonine protein kinase</fullName>
    </submittedName>
</protein>
<dbReference type="InterPro" id="IPR011009">
    <property type="entry name" value="Kinase-like_dom_sf"/>
</dbReference>
<feature type="domain" description="Protein kinase" evidence="5">
    <location>
        <begin position="22"/>
        <end position="277"/>
    </location>
</feature>
<dbReference type="SUPFAM" id="SSF56112">
    <property type="entry name" value="Protein kinase-like (PK-like)"/>
    <property type="match status" value="1"/>
</dbReference>
<dbReference type="GeneID" id="19160020"/>
<dbReference type="RefSeq" id="XP_007724221.1">
    <property type="nucleotide sequence ID" value="XM_007726031.1"/>
</dbReference>
<dbReference type="PROSITE" id="PS50011">
    <property type="entry name" value="PROTEIN_KINASE_DOM"/>
    <property type="match status" value="1"/>
</dbReference>
<dbReference type="PANTHER" id="PTHR44329">
    <property type="entry name" value="SERINE/THREONINE-PROTEIN KINASE TNNI3K-RELATED"/>
    <property type="match status" value="1"/>
</dbReference>
<dbReference type="OrthoDB" id="1668230at2759"/>
<dbReference type="GO" id="GO:0004674">
    <property type="term" value="F:protein serine/threonine kinase activity"/>
    <property type="evidence" value="ECO:0007669"/>
    <property type="project" value="UniProtKB-KW"/>
</dbReference>
<keyword evidence="4" id="KW-0067">ATP-binding</keyword>
<dbReference type="eggNOG" id="KOG0192">
    <property type="taxonomic scope" value="Eukaryota"/>
</dbReference>
<accession>W9YEW1</accession>
<dbReference type="HOGENOM" id="CLU_000288_31_0_1"/>
<dbReference type="InterPro" id="IPR051681">
    <property type="entry name" value="Ser/Thr_Kinases-Pseudokinases"/>
</dbReference>
<evidence type="ECO:0000259" key="5">
    <source>
        <dbReference type="PROSITE" id="PS50011"/>
    </source>
</evidence>
<keyword evidence="1" id="KW-0808">Transferase</keyword>
<name>W9YEW1_9EURO</name>
<evidence type="ECO:0000313" key="6">
    <source>
        <dbReference type="EMBL" id="EXJ88215.1"/>
    </source>
</evidence>
<evidence type="ECO:0000256" key="2">
    <source>
        <dbReference type="ARBA" id="ARBA00022741"/>
    </source>
</evidence>
<evidence type="ECO:0000256" key="3">
    <source>
        <dbReference type="ARBA" id="ARBA00022777"/>
    </source>
</evidence>
<evidence type="ECO:0000256" key="1">
    <source>
        <dbReference type="ARBA" id="ARBA00022679"/>
    </source>
</evidence>
<evidence type="ECO:0000256" key="4">
    <source>
        <dbReference type="ARBA" id="ARBA00022840"/>
    </source>
</evidence>
<organism evidence="6 7">
    <name type="scientific">Capronia coronata CBS 617.96</name>
    <dbReference type="NCBI Taxonomy" id="1182541"/>
    <lineage>
        <taxon>Eukaryota</taxon>
        <taxon>Fungi</taxon>
        <taxon>Dikarya</taxon>
        <taxon>Ascomycota</taxon>
        <taxon>Pezizomycotina</taxon>
        <taxon>Eurotiomycetes</taxon>
        <taxon>Chaetothyriomycetidae</taxon>
        <taxon>Chaetothyriales</taxon>
        <taxon>Herpotrichiellaceae</taxon>
        <taxon>Capronia</taxon>
    </lineage>
</organism>
<gene>
    <name evidence="6" type="ORF">A1O1_05145</name>
</gene>
<keyword evidence="3 6" id="KW-0418">Kinase</keyword>
<proteinExistence type="predicted"/>
<dbReference type="PANTHER" id="PTHR44329:SF288">
    <property type="entry name" value="MITOGEN-ACTIVATED PROTEIN KINASE KINASE KINASE 20"/>
    <property type="match status" value="1"/>
</dbReference>
<dbReference type="Pfam" id="PF00069">
    <property type="entry name" value="Pkinase"/>
    <property type="match status" value="1"/>
</dbReference>
<reference evidence="6 7" key="1">
    <citation type="submission" date="2013-03" db="EMBL/GenBank/DDBJ databases">
        <title>The Genome Sequence of Capronia coronata CBS 617.96.</title>
        <authorList>
            <consortium name="The Broad Institute Genomics Platform"/>
            <person name="Cuomo C."/>
            <person name="de Hoog S."/>
            <person name="Gorbushina A."/>
            <person name="Walker B."/>
            <person name="Young S.K."/>
            <person name="Zeng Q."/>
            <person name="Gargeya S."/>
            <person name="Fitzgerald M."/>
            <person name="Haas B."/>
            <person name="Abouelleil A."/>
            <person name="Allen A.W."/>
            <person name="Alvarado L."/>
            <person name="Arachchi H.M."/>
            <person name="Berlin A.M."/>
            <person name="Chapman S.B."/>
            <person name="Gainer-Dewar J."/>
            <person name="Goldberg J."/>
            <person name="Griggs A."/>
            <person name="Gujja S."/>
            <person name="Hansen M."/>
            <person name="Howarth C."/>
            <person name="Imamovic A."/>
            <person name="Ireland A."/>
            <person name="Larimer J."/>
            <person name="McCowan C."/>
            <person name="Murphy C."/>
            <person name="Pearson M."/>
            <person name="Poon T.W."/>
            <person name="Priest M."/>
            <person name="Roberts A."/>
            <person name="Saif S."/>
            <person name="Shea T."/>
            <person name="Sisk P."/>
            <person name="Sykes S."/>
            <person name="Wortman J."/>
            <person name="Nusbaum C."/>
            <person name="Birren B."/>
        </authorList>
    </citation>
    <scope>NUCLEOTIDE SEQUENCE [LARGE SCALE GENOMIC DNA]</scope>
    <source>
        <strain evidence="6 7">CBS 617.96</strain>
    </source>
</reference>